<comment type="subcellular location">
    <subcellularLocation>
        <location evidence="1">Secreted</location>
    </subcellularLocation>
</comment>
<reference evidence="16 17" key="1">
    <citation type="submission" date="2025-04" db="UniProtKB">
        <authorList>
            <consortium name="RefSeq"/>
        </authorList>
    </citation>
    <scope>IDENTIFICATION</scope>
</reference>
<keyword evidence="6" id="KW-0445">Lipid transport</keyword>
<evidence type="ECO:0000256" key="8">
    <source>
        <dbReference type="ARBA" id="ARBA00023157"/>
    </source>
</evidence>
<feature type="signal peptide" evidence="12">
    <location>
        <begin position="1"/>
        <end position="21"/>
    </location>
</feature>
<keyword evidence="15" id="KW-1185">Reference proteome</keyword>
<dbReference type="Pfam" id="PF09172">
    <property type="entry name" value="Vit_open_b-sht"/>
    <property type="match status" value="1"/>
</dbReference>
<protein>
    <submittedName>
        <fullName evidence="16 17">Uncharacterized protein LOC106740686</fullName>
    </submittedName>
</protein>
<accession>A0A6P3WMW4</accession>
<keyword evidence="3" id="KW-0964">Secreted</keyword>
<dbReference type="PANTHER" id="PTHR23345">
    <property type="entry name" value="VITELLOGENIN-RELATED"/>
    <property type="match status" value="1"/>
</dbReference>
<dbReference type="SMART" id="SM00638">
    <property type="entry name" value="LPD_N"/>
    <property type="match status" value="1"/>
</dbReference>
<dbReference type="Gene3D" id="2.20.80.10">
    <property type="entry name" value="Lipovitellin-phosvitin complex, chain A, domain 4"/>
    <property type="match status" value="1"/>
</dbReference>
<dbReference type="SUPFAM" id="SSF56968">
    <property type="entry name" value="Lipovitellin-phosvitin complex, beta-sheet shell regions"/>
    <property type="match status" value="2"/>
</dbReference>
<evidence type="ECO:0000256" key="4">
    <source>
        <dbReference type="ARBA" id="ARBA00022729"/>
    </source>
</evidence>
<evidence type="ECO:0000256" key="12">
    <source>
        <dbReference type="SAM" id="SignalP"/>
    </source>
</evidence>
<feature type="domain" description="VWFD" evidence="14">
    <location>
        <begin position="3704"/>
        <end position="3881"/>
    </location>
</feature>
<evidence type="ECO:0000256" key="2">
    <source>
        <dbReference type="ARBA" id="ARBA00022448"/>
    </source>
</evidence>
<dbReference type="Pfam" id="PF00094">
    <property type="entry name" value="VWD"/>
    <property type="match status" value="1"/>
</dbReference>
<feature type="domain" description="Vitellogenin" evidence="13">
    <location>
        <begin position="45"/>
        <end position="701"/>
    </location>
</feature>
<comment type="caution">
    <text evidence="10">Lacks conserved residue(s) required for the propagation of feature annotation.</text>
</comment>
<evidence type="ECO:0000256" key="7">
    <source>
        <dbReference type="ARBA" id="ARBA00023121"/>
    </source>
</evidence>
<feature type="chain" id="PRO_5044646662" evidence="12">
    <location>
        <begin position="22"/>
        <end position="4287"/>
    </location>
</feature>
<dbReference type="InterPro" id="IPR050733">
    <property type="entry name" value="Vitellogenin/Apolipophorin"/>
</dbReference>
<dbReference type="SMART" id="SM01169">
    <property type="entry name" value="DUF1943"/>
    <property type="match status" value="1"/>
</dbReference>
<keyword evidence="5" id="KW-0758">Storage protein</keyword>
<dbReference type="InterPro" id="IPR015255">
    <property type="entry name" value="Vitellinogen_open_b-sht"/>
</dbReference>
<dbReference type="GO" id="GO:0005319">
    <property type="term" value="F:lipid transporter activity"/>
    <property type="evidence" value="ECO:0007669"/>
    <property type="project" value="InterPro"/>
</dbReference>
<keyword evidence="8" id="KW-1015">Disulfide bond</keyword>
<dbReference type="OrthoDB" id="6484170at2759"/>
<dbReference type="InterPro" id="IPR011030">
    <property type="entry name" value="Lipovitellin_superhlx_dom"/>
</dbReference>
<evidence type="ECO:0000259" key="13">
    <source>
        <dbReference type="PROSITE" id="PS51211"/>
    </source>
</evidence>
<dbReference type="GeneID" id="106740686"/>
<evidence type="ECO:0000256" key="6">
    <source>
        <dbReference type="ARBA" id="ARBA00023055"/>
    </source>
</evidence>
<dbReference type="KEGG" id="dqu:106740686"/>
<dbReference type="Pfam" id="PF01347">
    <property type="entry name" value="Vitellogenin_N"/>
    <property type="match status" value="1"/>
</dbReference>
<dbReference type="Gene3D" id="2.30.230.10">
    <property type="entry name" value="Lipovitellin, beta-sheet shell regions, chain A"/>
    <property type="match status" value="1"/>
</dbReference>
<dbReference type="Pfam" id="PF06448">
    <property type="entry name" value="DUF1081"/>
    <property type="match status" value="1"/>
</dbReference>
<dbReference type="PROSITE" id="PS51233">
    <property type="entry name" value="VWFD"/>
    <property type="match status" value="1"/>
</dbReference>
<dbReference type="InterPro" id="IPR015816">
    <property type="entry name" value="Vitellinogen_b-sht_N"/>
</dbReference>
<proteinExistence type="predicted"/>
<evidence type="ECO:0000256" key="9">
    <source>
        <dbReference type="ARBA" id="ARBA00023180"/>
    </source>
</evidence>
<evidence type="ECO:0000256" key="5">
    <source>
        <dbReference type="ARBA" id="ARBA00022761"/>
    </source>
</evidence>
<dbReference type="InterPro" id="IPR001846">
    <property type="entry name" value="VWF_type-D"/>
</dbReference>
<dbReference type="InterPro" id="IPR015819">
    <property type="entry name" value="Lipid_transp_b-sht_shell"/>
</dbReference>
<evidence type="ECO:0000256" key="11">
    <source>
        <dbReference type="SAM" id="MobiDB-lite"/>
    </source>
</evidence>
<organism evidence="15 17">
    <name type="scientific">Dinoponera quadriceps</name>
    <name type="common">South American ant</name>
    <dbReference type="NCBI Taxonomy" id="609295"/>
    <lineage>
        <taxon>Eukaryota</taxon>
        <taxon>Metazoa</taxon>
        <taxon>Ecdysozoa</taxon>
        <taxon>Arthropoda</taxon>
        <taxon>Hexapoda</taxon>
        <taxon>Insecta</taxon>
        <taxon>Pterygota</taxon>
        <taxon>Neoptera</taxon>
        <taxon>Endopterygota</taxon>
        <taxon>Hymenoptera</taxon>
        <taxon>Apocrita</taxon>
        <taxon>Aculeata</taxon>
        <taxon>Formicoidea</taxon>
        <taxon>Formicidae</taxon>
        <taxon>Ponerinae</taxon>
        <taxon>Ponerini</taxon>
        <taxon>Dinoponera</taxon>
    </lineage>
</organism>
<dbReference type="PROSITE" id="PS51211">
    <property type="entry name" value="VITELLOGENIN"/>
    <property type="match status" value="1"/>
</dbReference>
<sequence length="4287" mass="490773">MSIRPILLFALVCTTLTVARGKIIKDSTSCGRTKCKVPLERKFKYQEDVNYVYTYSVDVNTNLGYQPPSLHSQTDSTLHIDAVLTVHFASPCEGSLRFLNASVSHDRSTYNAEFPDRAGSEFKASLERFALKFAYDDGVIHELCPDRQEPVWVLNLKRGVLSMLQNSMRRFDVDHQLEESDVHGICDTKYHLYEALRTSLIVKKIKNLADCRHGSKYFSVVQSNPYRSPRRQHGQNGLLKSHSECNITIDHNVYTKVVCEETRQLQPLSNGHKAGAKTESKTTLELVQETTDTSFLRDFDEYESNHDDDDKDEDNLIGSIPHVKRTTLLYDHTKTLKTIHGELRTSRDLLKIMCKLAANADELQQRFSETFTNFVHSARFLNYPSLSQLFARANSICKSGKNHILAALPYLNSNAAVNMMRDLIMKRYVNQETIDDWIITFALFPQPDRDTIKTMSQLLNFQIPHVQFVLSYSTIIHTYCRNNDVNCIEFGEANVFLSHLQQKISEGCTPRLRSSPETKETLEALKAIGNMGLETRSLRRELRKCIDDTGGFLPMEVRLAAVDAHRRLPSCEETRDEFLLDYYRNTTLDTEIRIASYLQVMRCPDYNVVKTIKHALKVEEVNQVGTFVWSHLTNIYSSSSPTKIEIQSLLTDRDFSNKFNNDMRKFSRNYDSSFFSEEYNIGANYQTNLIFSPKSYMPRSLMFNVTADVFGESVNLFEITARMEGLEFYAENLFGPNGIYSNEKISGHIRDILRRFRSAPESENYWDGVKRLPNVIDNNFLHPKVSFGYKIFGNELKFTMLDGDEEVRGALAQFNPWQKMKEFLAMREILYERTTMYLDSSYVVPMGSGLPIRLDVAGSAACNLKISKTMTDRFLPDSEFELNGNVASSTSVDTVGTMTVDAFYKSAGLRLRTNLYSSGTVQIHLNMNGTRLVRVSLGLPSRKIEVFSLLSDVALIKSNGAEIEEKPLGVLMAGQNPKKSRYTAAVLRNIVSNTTCTWTALDRLIGLKMCTDYQFSNVTKNPDAPYFILNGLTLFKISLNKVDPTARNYVFEYSWNTTREHNMLKLMFDTPGSQVNRELSAIVDFDTINNKVNLLLHSAGNSFVAKGTYKNSEDEIFLDVSFDINGTKHLDASLGYTRTKLNHGYAYDPRVYLTINSERVAAISGSVRNIQKNNASQIDVNLTFQTKRVWSNLSGYIITRNISVTCDLTMAYQLQRMPRKESLTVQGALFDRSSKTLAHKAAEMNITSTAYPQLNTMMNASYQQAFGHLELQAEVNLKPNPKNDRDKLKAQFIVSYLKLFFQDEGTKVNALIAVTKPTQNLDIKVGVNHYTLGAESKTNLLIGYAPGKEISLVVNVVMPRGILFSIQGRTNLTIPNYNSMLMNVRVNERSRREYELDFSGTWFSGHNITARGAYSDRSAAAVMNHHLKMVLKSPSFANLILLNCFLYQNHSDLRISLYAEQPDFDKYAFVLNHTVLSETNLMSYVEARYRSNVYSITTNVDTAREIRLEMHLDKWRDVHLTLTGINEKDRQEFAAEIKWDANRDPALKVGTMLQFNKIYLIASPGVQRTAMVMLTYPGRLVTGSCDLVIRSPHSYLLDVSLDWSPEKRIKASIGANYDLQPEVTSMKLESQLLTPFEQWKKTALNAKYVQMPDKILASSSVYWNDSQHMTAEFHGSTSEHEQLKEWMANCALTSTVHNFSWVIVNVTHKVLRSETADSHVLIKYSPDKTIDARSIWHLDKRSDDVFNLTGNLHLYTPFANYHRAELKCQLRLMSSWMFLGGANLDLDKRKYTGRLIGDLVRWKESKVEFNVTTPLEKFAFVRGRFGLSESNRHVVAMIDTPDGPLGVEVRLQILMSSYFNVKFMLATPIDVLQKALLVAKLNSREADFRVGYNNMTAGFLGIWHYNNITDFDYSYIVLTPLDGLHECGVTTRLIVVGTEPSNMLDVDTEFSLKCAEIKFGVKTKGGPKLPPVKIPLKKGIKTTDHPGSNEEEEEEEEEEEDDEDNFFWRGEAEIWLAIIEVISGELDIDYEGSAYKILSTVNLPPGKIVLDDNFLMEDVFNMKNDLHVDLSFSSIREITSLYTLMIDMGNPISTYFVEMNVNVRRNTTWIETGFHGNYTYRKHDMDKKNGDNAITYFVRFDIKTPLDFLKDLRTNTVVEIEGKRYNSTIAIRGEQLTIDLHGDVKMEEALLDALISGAIDSHVMKIPKTTIVAKKNFTGDRKQFKFNASMEEPVSEYTAFECSWQTDENLVRASAKLETWIRALKSLETDVLYSNAIRVNNTAKLNVYVKHLGEREYQLNGNLNNGKIDADLHTPLSQKPHFQFHGNLVRINESLYNVKGELKNQLSAKSYNVNSAIVTQDDALTSIDITAEPRSADTDKITLKMKRKKYGLQLDMNGGSFNSTVDANIINSLNWDMRALTHIQQDGEVDTYRLDTFMNVQVNGNTSLYIHAETPWNDSRALTVNGNLMLTNTSGDFRLNHQMNDNRYHTAIQWKLISLEDMFAKLTAEYESAESNRKDFVTHAFFKNPGRLYRNLDVGFNVDIDRKAWEFGTNATLGFRNERNVDAVFIVRLPPPNNDDHRFLISYHMINNIEDISYVVGYNTVRSKANYASDGSLRIVTRDINGHFRVTWGLLPSQSMHNLFNITFDKKEMELKYSLYMPRLLQEETIMLLCSYDCTSNERNLINADLFYPPGRQIGTARISYESLFNVNGTVNVSIASQDLSYLGCNFVVLTTLKQNKRFVELYWTNKTALLNSDYTYHSERLDSSLEGILRVEVPLSHRHIGHLTYGYKKRPQVTTGHSILVYNDQKVLHAQYNSKSESRAGFEKDRIQVTVENIYKPIGLVYVNQYEYSGGNEGTNYPTVEFKQVNVYRLDNSSAFNIVGESRIRTTHTGQNIHLKAMHLNRTVQFKTDYQVLPGEFDQYTWLSLAEDAWASYHVNIMNYTTEVIDNQFMILNISYPQHNFTLEGSYKITSDKINSEANLRWERDNEKSKNVGAAFNWTNVTVDGESKSQQRAVLSFRHPTFKKDVTMRSDLMRKDQRDLLNVVFAVDYSTDIDKLLTLSAFLRDESDELNRKYHYRITGQHTSTKMDLNIEGFVHRHGFVLLETVNHARYKRGYMPGEVGELTGRIDRDSREILFRRVNNEAVKYFKIGYYPSHTRYTVNGSIIDTPQLNATGAFFLDPSDKLIWMMMNYTPDAIESLRMHGKIPDARNAIFNIWRTYEDDLSISDVSFYLKLNHSRLVTSTLRWRPELKSDIINAGKTAFNKMCDGLNDDIDYWKQYIKNEVISGITDVWDDAQQDISGFLDDWNDLKSLEKDFDDLKVYLNDSYNANDFYIKDIVGLGIHLIDELSLRSHIESLPNILNEIWEIMGESGEALRNSLIWLIETIENAYNKVSEFIGAVLRGESVSQVTDVIEKLIEKYDMFMKNLHVSFIKYIENLWNEIASSLSQQWYRFLKGMEPLFIQFVHYVETAVWRASKEVLDFLYDRKKEIVTSPYFDRLTNFTQDIDKFYRDIKANDIVTNVNKYSRVVIQFLKDRYFAYMPFGKELKDVIDDILSELKELKKLPSAKYALEKFDQVYNRINYIYEYFEVKTKLENLIRLVYSKMMDISQTALQAESRYREAKTMFIFDPNQGLICLEQKLPMSWHAFNQTPEFHEIPELRAIADLKTYFVTSNTTFWGLYYQYKPYSDLSNWLPPFKAQAMIIGSQHYVTFDGRYFDFAGSCTYLLAKDFVHDTFAVLVKYNQGEEIIHQIVVLIGNNAIELDLFNDTIKVISQEAGTTSNLQLPVDLDHGTTYVYQEENMVTVERKNKQFRLECNLKFNLCSLELSGWYYGKTAGLLGTMSNEQFDDYLASNGVIVKDIDSLAHSWAIDDCASGAANRASMTMQRDSVVSNFCEDLFLNKSSEFGICFGVISPIEYSSMCLNSLTEAEACTVAISYMQTCMFYNTYLRIPDRCTTCSMIDGSQVAEGRFKRLEGDTVPQTTDVVFIVEAKSCNRDIKFNSSMELLIVQMNKELNYQGLNSNRWSLVVFGGDGVYDQPRSIVLDGQIFTKNAERFADYFNYIPVGNGSRDIFAAIGFASQLVFRAGVSKTFVLIPCSHCESENQMLEYSVLHQVLLEHDITLHILMDGDFQFDKEKVSKIFYGLDARKSYTEKDARVLVGDVDLRRQVKLSKNALGYCTPLSLETNGTIFSGDKLRNSASSKKLASVFAKRVALTAKPNQCQYCECTADNNGITQMECMPCEYPTPVHVDYVSETFDFNETLSMIPPLDDADYGQIDIDDD</sequence>
<dbReference type="Gene3D" id="2.20.50.20">
    <property type="entry name" value="Lipovitellin. Chain A, domain 3"/>
    <property type="match status" value="1"/>
</dbReference>
<dbReference type="PANTHER" id="PTHR23345:SF15">
    <property type="entry name" value="VITELLOGENIN 1-RELATED"/>
    <property type="match status" value="1"/>
</dbReference>
<dbReference type="CTD" id="34283"/>
<evidence type="ECO:0000256" key="3">
    <source>
        <dbReference type="ARBA" id="ARBA00022525"/>
    </source>
</evidence>
<feature type="region of interest" description="Disordered" evidence="11">
    <location>
        <begin position="1976"/>
        <end position="2004"/>
    </location>
</feature>
<dbReference type="InterPro" id="IPR001747">
    <property type="entry name" value="Vitellogenin_N"/>
</dbReference>
<dbReference type="SMART" id="SM00216">
    <property type="entry name" value="VWD"/>
    <property type="match status" value="1"/>
</dbReference>
<dbReference type="RefSeq" id="XP_014467442.1">
    <property type="nucleotide sequence ID" value="XM_014611956.1"/>
</dbReference>
<dbReference type="SUPFAM" id="SSF48431">
    <property type="entry name" value="Lipovitellin-phosvitin complex, superhelical domain"/>
    <property type="match status" value="1"/>
</dbReference>
<dbReference type="GO" id="GO:0008289">
    <property type="term" value="F:lipid binding"/>
    <property type="evidence" value="ECO:0007669"/>
    <property type="project" value="UniProtKB-KW"/>
</dbReference>
<dbReference type="FunFam" id="2.20.50.20:FF:000007">
    <property type="entry name" value="von Willebrand factor type D domaincontaining protein"/>
    <property type="match status" value="1"/>
</dbReference>
<keyword evidence="9" id="KW-0325">Glycoprotein</keyword>
<evidence type="ECO:0000259" key="14">
    <source>
        <dbReference type="PROSITE" id="PS51233"/>
    </source>
</evidence>
<evidence type="ECO:0000256" key="10">
    <source>
        <dbReference type="PROSITE-ProRule" id="PRU00557"/>
    </source>
</evidence>
<keyword evidence="2" id="KW-0813">Transport</keyword>
<gene>
    <name evidence="16 17" type="primary">LOC106740686</name>
</gene>
<keyword evidence="4 12" id="KW-0732">Signal</keyword>
<dbReference type="InterPro" id="IPR015817">
    <property type="entry name" value="Vitellinogen_open_b-sht_sub1"/>
</dbReference>
<evidence type="ECO:0000313" key="16">
    <source>
        <dbReference type="RefSeq" id="XP_014467442.1"/>
    </source>
</evidence>
<dbReference type="InterPro" id="IPR009454">
    <property type="entry name" value="Lipid_transpt_open_b-sht"/>
</dbReference>
<dbReference type="Proteomes" id="UP000515204">
    <property type="component" value="Unplaced"/>
</dbReference>
<name>A0A6P3WMW4_DINQU</name>
<evidence type="ECO:0000256" key="1">
    <source>
        <dbReference type="ARBA" id="ARBA00004613"/>
    </source>
</evidence>
<evidence type="ECO:0000313" key="17">
    <source>
        <dbReference type="RefSeq" id="XP_014467443.1"/>
    </source>
</evidence>
<evidence type="ECO:0000313" key="15">
    <source>
        <dbReference type="Proteomes" id="UP000515204"/>
    </source>
</evidence>
<dbReference type="GO" id="GO:0005576">
    <property type="term" value="C:extracellular region"/>
    <property type="evidence" value="ECO:0007669"/>
    <property type="project" value="UniProtKB-SubCell"/>
</dbReference>
<dbReference type="RefSeq" id="XP_014467443.1">
    <property type="nucleotide sequence ID" value="XM_014611957.1"/>
</dbReference>
<feature type="compositionally biased region" description="Acidic residues" evidence="11">
    <location>
        <begin position="1989"/>
        <end position="2004"/>
    </location>
</feature>
<dbReference type="Gene3D" id="1.25.10.20">
    <property type="entry name" value="Vitellinogen, superhelical"/>
    <property type="match status" value="1"/>
</dbReference>
<dbReference type="GO" id="GO:0045735">
    <property type="term" value="F:nutrient reservoir activity"/>
    <property type="evidence" value="ECO:0007669"/>
    <property type="project" value="UniProtKB-KW"/>
</dbReference>
<keyword evidence="7" id="KW-0446">Lipid-binding</keyword>